<reference evidence="2" key="1">
    <citation type="submission" date="2021-01" db="EMBL/GenBank/DDBJ databases">
        <title>Chromosome-level genome assembly of a human fungal pathogen reveals clustering of transcriptionally co-regulated genes.</title>
        <authorList>
            <person name="Voorhies M."/>
            <person name="Cohen S."/>
            <person name="Shea T.P."/>
            <person name="Petrus S."/>
            <person name="Munoz J.F."/>
            <person name="Poplawski S."/>
            <person name="Goldman W.E."/>
            <person name="Michael T."/>
            <person name="Cuomo C.A."/>
            <person name="Sil A."/>
            <person name="Beyhan S."/>
        </authorList>
    </citation>
    <scope>NUCLEOTIDE SEQUENCE</scope>
    <source>
        <strain evidence="2">H88</strain>
    </source>
</reference>
<feature type="compositionally biased region" description="Polar residues" evidence="1">
    <location>
        <begin position="1"/>
        <end position="20"/>
    </location>
</feature>
<proteinExistence type="predicted"/>
<dbReference type="VEuPathDB" id="FungiDB:I7I53_05200"/>
<organism evidence="2 3">
    <name type="scientific">Ajellomyces capsulatus (strain H88)</name>
    <name type="common">Darling's disease fungus</name>
    <name type="synonym">Histoplasma capsulatum</name>
    <dbReference type="NCBI Taxonomy" id="544711"/>
    <lineage>
        <taxon>Eukaryota</taxon>
        <taxon>Fungi</taxon>
        <taxon>Dikarya</taxon>
        <taxon>Ascomycota</taxon>
        <taxon>Pezizomycotina</taxon>
        <taxon>Eurotiomycetes</taxon>
        <taxon>Eurotiomycetidae</taxon>
        <taxon>Onygenales</taxon>
        <taxon>Ajellomycetaceae</taxon>
        <taxon>Histoplasma</taxon>
    </lineage>
</organism>
<dbReference type="Proteomes" id="UP000663419">
    <property type="component" value="Chromosome 5"/>
</dbReference>
<evidence type="ECO:0000313" key="2">
    <source>
        <dbReference type="EMBL" id="QSS56864.1"/>
    </source>
</evidence>
<sequence length="60" mass="6440">MPTSVVATTRVDQSEQGPSSSRHDVSKVKLLLPCPALLWTQEARDADCGPNADTCLLSSR</sequence>
<evidence type="ECO:0000313" key="3">
    <source>
        <dbReference type="Proteomes" id="UP000663419"/>
    </source>
</evidence>
<name>A0A8A1LWS2_AJEC8</name>
<accession>A0A8A1LWS2</accession>
<gene>
    <name evidence="2" type="ORF">I7I53_05200</name>
</gene>
<evidence type="ECO:0000256" key="1">
    <source>
        <dbReference type="SAM" id="MobiDB-lite"/>
    </source>
</evidence>
<dbReference type="EMBL" id="CP069106">
    <property type="protein sequence ID" value="QSS56864.1"/>
    <property type="molecule type" value="Genomic_DNA"/>
</dbReference>
<dbReference type="AlphaFoldDB" id="A0A8A1LWS2"/>
<feature type="region of interest" description="Disordered" evidence="1">
    <location>
        <begin position="1"/>
        <end position="25"/>
    </location>
</feature>
<protein>
    <submittedName>
        <fullName evidence="2">Uncharacterized protein</fullName>
    </submittedName>
</protein>